<dbReference type="PANTHER" id="PTHR45779:SF7">
    <property type="entry name" value="PEPTIDYLPROLYL ISOMERASE"/>
    <property type="match status" value="1"/>
</dbReference>
<keyword evidence="3 4" id="KW-0413">Isomerase</keyword>
<evidence type="ECO:0000256" key="4">
    <source>
        <dbReference type="PROSITE-ProRule" id="PRU00277"/>
    </source>
</evidence>
<dbReference type="GO" id="GO:0003755">
    <property type="term" value="F:peptidyl-prolyl cis-trans isomerase activity"/>
    <property type="evidence" value="ECO:0007669"/>
    <property type="project" value="UniProtKB-EC"/>
</dbReference>
<keyword evidence="8" id="KW-1185">Reference proteome</keyword>
<dbReference type="EC" id="5.2.1.8" evidence="5"/>
<dbReference type="SUPFAM" id="SSF54534">
    <property type="entry name" value="FKBP-like"/>
    <property type="match status" value="1"/>
</dbReference>
<evidence type="ECO:0000259" key="6">
    <source>
        <dbReference type="PROSITE" id="PS50059"/>
    </source>
</evidence>
<keyword evidence="2 4" id="KW-0697">Rotamase</keyword>
<name>A0ABW2U5P7_9BACT</name>
<reference evidence="8" key="1">
    <citation type="journal article" date="2019" name="Int. J. Syst. Evol. Microbiol.">
        <title>The Global Catalogue of Microorganisms (GCM) 10K type strain sequencing project: providing services to taxonomists for standard genome sequencing and annotation.</title>
        <authorList>
            <consortium name="The Broad Institute Genomics Platform"/>
            <consortium name="The Broad Institute Genome Sequencing Center for Infectious Disease"/>
            <person name="Wu L."/>
            <person name="Ma J."/>
        </authorList>
    </citation>
    <scope>NUCLEOTIDE SEQUENCE [LARGE SCALE GENOMIC DNA]</scope>
    <source>
        <strain evidence="8">JCM 19635</strain>
    </source>
</reference>
<dbReference type="PANTHER" id="PTHR45779">
    <property type="entry name" value="PEPTIDYLPROLYL ISOMERASE"/>
    <property type="match status" value="1"/>
</dbReference>
<dbReference type="Gene3D" id="3.10.50.40">
    <property type="match status" value="1"/>
</dbReference>
<comment type="caution">
    <text evidence="7">The sequence shown here is derived from an EMBL/GenBank/DDBJ whole genome shotgun (WGS) entry which is preliminary data.</text>
</comment>
<dbReference type="EMBL" id="JBHTEK010000001">
    <property type="protein sequence ID" value="MFC7668788.1"/>
    <property type="molecule type" value="Genomic_DNA"/>
</dbReference>
<organism evidence="7 8">
    <name type="scientific">Hymenobacter humi</name>
    <dbReference type="NCBI Taxonomy" id="1411620"/>
    <lineage>
        <taxon>Bacteria</taxon>
        <taxon>Pseudomonadati</taxon>
        <taxon>Bacteroidota</taxon>
        <taxon>Cytophagia</taxon>
        <taxon>Cytophagales</taxon>
        <taxon>Hymenobacteraceae</taxon>
        <taxon>Hymenobacter</taxon>
    </lineage>
</organism>
<feature type="domain" description="PPIase FKBP-type" evidence="6">
    <location>
        <begin position="113"/>
        <end position="197"/>
    </location>
</feature>
<evidence type="ECO:0000256" key="2">
    <source>
        <dbReference type="ARBA" id="ARBA00023110"/>
    </source>
</evidence>
<dbReference type="InterPro" id="IPR044609">
    <property type="entry name" value="FKBP2/11"/>
</dbReference>
<comment type="catalytic activity">
    <reaction evidence="1 4 5">
        <text>[protein]-peptidylproline (omega=180) = [protein]-peptidylproline (omega=0)</text>
        <dbReference type="Rhea" id="RHEA:16237"/>
        <dbReference type="Rhea" id="RHEA-COMP:10747"/>
        <dbReference type="Rhea" id="RHEA-COMP:10748"/>
        <dbReference type="ChEBI" id="CHEBI:83833"/>
        <dbReference type="ChEBI" id="CHEBI:83834"/>
        <dbReference type="EC" id="5.2.1.8"/>
    </reaction>
</comment>
<dbReference type="RefSeq" id="WP_380204330.1">
    <property type="nucleotide sequence ID" value="NZ_JBHTEK010000001.1"/>
</dbReference>
<dbReference type="PROSITE" id="PS50059">
    <property type="entry name" value="FKBP_PPIASE"/>
    <property type="match status" value="1"/>
</dbReference>
<evidence type="ECO:0000313" key="7">
    <source>
        <dbReference type="EMBL" id="MFC7668788.1"/>
    </source>
</evidence>
<dbReference type="InterPro" id="IPR046357">
    <property type="entry name" value="PPIase_dom_sf"/>
</dbReference>
<evidence type="ECO:0000313" key="8">
    <source>
        <dbReference type="Proteomes" id="UP001596513"/>
    </source>
</evidence>
<gene>
    <name evidence="7" type="ORF">ACFQT0_16480</name>
</gene>
<dbReference type="Pfam" id="PF00254">
    <property type="entry name" value="FKBP_C"/>
    <property type="match status" value="1"/>
</dbReference>
<protein>
    <recommendedName>
        <fullName evidence="5">Peptidyl-prolyl cis-trans isomerase</fullName>
        <ecNumber evidence="5">5.2.1.8</ecNumber>
    </recommendedName>
</protein>
<sequence>MRGGSGLDAAKSNLKIKVRPSSPTFTKKQAMRKPFSAAVLRLLFLALPASVALLTTACMKDPEVVMKDYGPIDEAIIKKYLDDSKITTAQRQPSGLYYVPVTTVPSGVKASAGDSVSVLYTGRFMDGRVFDASSLHGNKPITFILGRRQVIAGWDEGIALMRKGEKAELFIPSALAYGPYGAGGSIPQTPYCVLRLS</sequence>
<dbReference type="InterPro" id="IPR001179">
    <property type="entry name" value="PPIase_FKBP_dom"/>
</dbReference>
<evidence type="ECO:0000256" key="1">
    <source>
        <dbReference type="ARBA" id="ARBA00000971"/>
    </source>
</evidence>
<dbReference type="Proteomes" id="UP001596513">
    <property type="component" value="Unassembled WGS sequence"/>
</dbReference>
<evidence type="ECO:0000256" key="5">
    <source>
        <dbReference type="RuleBase" id="RU003915"/>
    </source>
</evidence>
<comment type="similarity">
    <text evidence="5">Belongs to the FKBP-type PPIase family.</text>
</comment>
<evidence type="ECO:0000256" key="3">
    <source>
        <dbReference type="ARBA" id="ARBA00023235"/>
    </source>
</evidence>
<proteinExistence type="inferred from homology"/>
<accession>A0ABW2U5P7</accession>